<reference evidence="2" key="1">
    <citation type="submission" date="2011-06" db="EMBL/GenBank/DDBJ databases">
        <title>The Genome Sequence of Fusarium oxysporum Fo47.</title>
        <authorList>
            <consortium name="The Broad Institute Genome Sequencing Platform"/>
            <person name="Ma L.-J."/>
            <person name="Gale L.R."/>
            <person name="Schwartz D.C."/>
            <person name="Zhou S."/>
            <person name="Corby-Kistler H."/>
            <person name="Young S.K."/>
            <person name="Zeng Q."/>
            <person name="Gargeya S."/>
            <person name="Fitzgerald M."/>
            <person name="Haas B."/>
            <person name="Abouelleil A."/>
            <person name="Alvarado L."/>
            <person name="Arachchi H.M."/>
            <person name="Berlin A."/>
            <person name="Brown A."/>
            <person name="Chapman S.B."/>
            <person name="Chen Z."/>
            <person name="Dunbar C."/>
            <person name="Freedman E."/>
            <person name="Gearin G."/>
            <person name="Gellesch M."/>
            <person name="Goldberg J."/>
            <person name="Griggs A."/>
            <person name="Gujja S."/>
            <person name="Heiman D."/>
            <person name="Howarth C."/>
            <person name="Larson L."/>
            <person name="Lui A."/>
            <person name="MacDonald P.J.P."/>
            <person name="Mehta T."/>
            <person name="Montmayeur A."/>
            <person name="Murphy C."/>
            <person name="Neiman D."/>
            <person name="Pearson M."/>
            <person name="Priest M."/>
            <person name="Roberts A."/>
            <person name="Saif S."/>
            <person name="Shea T."/>
            <person name="Shenoy N."/>
            <person name="Sisk P."/>
            <person name="Stolte C."/>
            <person name="Sykes S."/>
            <person name="Wortman J."/>
            <person name="Nusbaum C."/>
            <person name="Birren B."/>
        </authorList>
    </citation>
    <scope>NUCLEOTIDE SEQUENCE [LARGE SCALE GENOMIC DNA]</scope>
    <source>
        <strain evidence="2">Fo47</strain>
    </source>
</reference>
<proteinExistence type="predicted"/>
<evidence type="ECO:0000256" key="1">
    <source>
        <dbReference type="SAM" id="MobiDB-lite"/>
    </source>
</evidence>
<dbReference type="VEuPathDB" id="FungiDB:FOZG_03380"/>
<organism evidence="2">
    <name type="scientific">Fusarium oxysporum Fo47</name>
    <dbReference type="NCBI Taxonomy" id="660027"/>
    <lineage>
        <taxon>Eukaryota</taxon>
        <taxon>Fungi</taxon>
        <taxon>Dikarya</taxon>
        <taxon>Ascomycota</taxon>
        <taxon>Pezizomycotina</taxon>
        <taxon>Sordariomycetes</taxon>
        <taxon>Hypocreomycetidae</taxon>
        <taxon>Hypocreales</taxon>
        <taxon>Nectriaceae</taxon>
        <taxon>Fusarium</taxon>
        <taxon>Fusarium oxysporum species complex</taxon>
    </lineage>
</organism>
<protein>
    <submittedName>
        <fullName evidence="2">Uncharacterized protein</fullName>
    </submittedName>
</protein>
<feature type="region of interest" description="Disordered" evidence="1">
    <location>
        <begin position="1"/>
        <end position="30"/>
    </location>
</feature>
<dbReference type="Proteomes" id="UP000030766">
    <property type="component" value="Unassembled WGS sequence"/>
</dbReference>
<dbReference type="HOGENOM" id="CLU_3406414_0_0_1"/>
<accession>W9KSL1</accession>
<reference evidence="2" key="2">
    <citation type="submission" date="2012-06" db="EMBL/GenBank/DDBJ databases">
        <title>Annotation of the Genome Sequence of Fusarium oxysporum Fo47.</title>
        <authorList>
            <consortium name="The Broad Institute Genomics Platform"/>
            <person name="Ma L.-J."/>
            <person name="Corby-Kistler H."/>
            <person name="Broz K."/>
            <person name="Gale L.R."/>
            <person name="Jonkers W."/>
            <person name="O'Donnell K."/>
            <person name="Ploetz R."/>
            <person name="Steinberg C."/>
            <person name="Schwartz D.C."/>
            <person name="VanEtten H."/>
            <person name="Zhou S."/>
            <person name="Young S.K."/>
            <person name="Zeng Q."/>
            <person name="Gargeya S."/>
            <person name="Fitzgerald M."/>
            <person name="Abouelleil A."/>
            <person name="Alvarado L."/>
            <person name="Chapman S.B."/>
            <person name="Gainer-Dewar J."/>
            <person name="Goldberg J."/>
            <person name="Griggs A."/>
            <person name="Gujja S."/>
            <person name="Hansen M."/>
            <person name="Howarth C."/>
            <person name="Imamovic A."/>
            <person name="Ireland A."/>
            <person name="Larimer J."/>
            <person name="McCowan C."/>
            <person name="Murphy C."/>
            <person name="Pearson M."/>
            <person name="Poon T.W."/>
            <person name="Priest M."/>
            <person name="Roberts A."/>
            <person name="Saif S."/>
            <person name="Shea T."/>
            <person name="Sykes S."/>
            <person name="Wortman J."/>
            <person name="Nusbaum C."/>
            <person name="Birren B."/>
        </authorList>
    </citation>
    <scope>NUCLEOTIDE SEQUENCE</scope>
    <source>
        <strain evidence="2">Fo47</strain>
    </source>
</reference>
<dbReference type="AlphaFoldDB" id="W9KSL1"/>
<evidence type="ECO:0000313" key="2">
    <source>
        <dbReference type="EMBL" id="EWZ47457.1"/>
    </source>
</evidence>
<name>W9KSL1_FUSOX</name>
<sequence length="30" mass="3553">MPFRSTNAWEFRGTPTYPELQSTPPSERIR</sequence>
<feature type="compositionally biased region" description="Polar residues" evidence="1">
    <location>
        <begin position="19"/>
        <end position="30"/>
    </location>
</feature>
<gene>
    <name evidence="2" type="ORF">FOZG_03380</name>
</gene>
<dbReference type="EMBL" id="JH717897">
    <property type="protein sequence ID" value="EWZ47457.1"/>
    <property type="molecule type" value="Genomic_DNA"/>
</dbReference>